<dbReference type="Pfam" id="PF08532">
    <property type="entry name" value="Glyco_hydro_42M"/>
    <property type="match status" value="1"/>
</dbReference>
<feature type="domain" description="Glycoside hydrolase family 42 N-terminal" evidence="6">
    <location>
        <begin position="7"/>
        <end position="353"/>
    </location>
</feature>
<dbReference type="EC" id="3.2.1.23" evidence="3"/>
<protein>
    <recommendedName>
        <fullName evidence="3">beta-galactosidase</fullName>
        <ecNumber evidence="3">3.2.1.23</ecNumber>
    </recommendedName>
</protein>
<dbReference type="InterPro" id="IPR013738">
    <property type="entry name" value="Beta_galactosidase_Trimer"/>
</dbReference>
<dbReference type="InterPro" id="IPR013529">
    <property type="entry name" value="Glyco_hydro_42_N"/>
</dbReference>
<comment type="similarity">
    <text evidence="2">Belongs to the glycosyl hydrolase 42 family.</text>
</comment>
<accession>A0ABQ3YV65</accession>
<reference evidence="8 9" key="1">
    <citation type="submission" date="2021-01" db="EMBL/GenBank/DDBJ databases">
        <title>Whole genome shotgun sequence of Actinoplanes durhamensis NBRC 14914.</title>
        <authorList>
            <person name="Komaki H."/>
            <person name="Tamura T."/>
        </authorList>
    </citation>
    <scope>NUCLEOTIDE SEQUENCE [LARGE SCALE GENOMIC DNA]</scope>
    <source>
        <strain evidence="8 9">NBRC 14914</strain>
    </source>
</reference>
<dbReference type="SUPFAM" id="SSF52317">
    <property type="entry name" value="Class I glutamine amidotransferase-like"/>
    <property type="match status" value="1"/>
</dbReference>
<dbReference type="Proteomes" id="UP000637628">
    <property type="component" value="Unassembled WGS sequence"/>
</dbReference>
<keyword evidence="5" id="KW-0326">Glycosidase</keyword>
<name>A0ABQ3YV65_9ACTN</name>
<sequence length="517" mass="57213">MIYFGGDYNPEQWPASVRKDDVELMLRAGVNLATVGVFSWSRLEPRPGEFDFGWLDEVLDLLHEAGIGVCLATPTASPPPWFTKLHPDAMPVNRDGVRLTHGSRDTYCVNAPAYLASSLTVTNRLASRYADHPAVRLWHIHNEYGTTCYCDSCAAAFRRWLSLRYGDEAALNDAWSTDFWSQRVSSFDEVLPPRATQYLGNPAQLLDYRRFVSDAMLAHFRAQRALLADSPAPVTTNFALGGWVPVDHAQWSREVDIVAIDDYPAADEDRAFAADLARGWARDRPWMLMEHAPSAAARAVAEPYLARGAAGILYFQWRASRGGAEQWHPAMVPHEGPDTPVFQEISALGAELRDREPVTVTASTALLYDEQTMWALQAPHLPARDPDYDTVARRWHRALDGPIDVLPPTAPLHGYDLVVAPMLYLMSAAVHRSLRDYAGGGGRLILTAGTAQVDEHCRVTPGALDDLIGARLIGPDLTDITATVLHRLPDGRPAVLENRYGAGIVRYMTTQDPGFTH</sequence>
<keyword evidence="9" id="KW-1185">Reference proteome</keyword>
<evidence type="ECO:0000313" key="8">
    <source>
        <dbReference type="EMBL" id="GIE01482.1"/>
    </source>
</evidence>
<evidence type="ECO:0000313" key="9">
    <source>
        <dbReference type="Proteomes" id="UP000637628"/>
    </source>
</evidence>
<evidence type="ECO:0000256" key="2">
    <source>
        <dbReference type="ARBA" id="ARBA00005940"/>
    </source>
</evidence>
<dbReference type="Gene3D" id="3.40.50.880">
    <property type="match status" value="1"/>
</dbReference>
<dbReference type="EMBL" id="BOML01000022">
    <property type="protein sequence ID" value="GIE01482.1"/>
    <property type="molecule type" value="Genomic_DNA"/>
</dbReference>
<dbReference type="InterPro" id="IPR003476">
    <property type="entry name" value="Glyco_hydro_42"/>
</dbReference>
<dbReference type="Gene3D" id="3.20.20.80">
    <property type="entry name" value="Glycosidases"/>
    <property type="match status" value="1"/>
</dbReference>
<dbReference type="PANTHER" id="PTHR36447:SF1">
    <property type="entry name" value="BETA-GALACTOSIDASE GANA"/>
    <property type="match status" value="1"/>
</dbReference>
<comment type="catalytic activity">
    <reaction evidence="1">
        <text>Hydrolysis of terminal non-reducing beta-D-galactose residues in beta-D-galactosides.</text>
        <dbReference type="EC" id="3.2.1.23"/>
    </reaction>
</comment>
<evidence type="ECO:0000259" key="6">
    <source>
        <dbReference type="Pfam" id="PF02449"/>
    </source>
</evidence>
<dbReference type="PANTHER" id="PTHR36447">
    <property type="entry name" value="BETA-GALACTOSIDASE GANA"/>
    <property type="match status" value="1"/>
</dbReference>
<keyword evidence="4" id="KW-0378">Hydrolase</keyword>
<dbReference type="SUPFAM" id="SSF51445">
    <property type="entry name" value="(Trans)glycosidases"/>
    <property type="match status" value="1"/>
</dbReference>
<comment type="caution">
    <text evidence="8">The sequence shown here is derived from an EMBL/GenBank/DDBJ whole genome shotgun (WGS) entry which is preliminary data.</text>
</comment>
<gene>
    <name evidence="8" type="ORF">Adu01nite_28320</name>
</gene>
<evidence type="ECO:0000256" key="3">
    <source>
        <dbReference type="ARBA" id="ARBA00012756"/>
    </source>
</evidence>
<feature type="domain" description="Beta-galactosidase trimerisation" evidence="7">
    <location>
        <begin position="362"/>
        <end position="471"/>
    </location>
</feature>
<dbReference type="RefSeq" id="WP_203727176.1">
    <property type="nucleotide sequence ID" value="NZ_BAAATX010000017.1"/>
</dbReference>
<evidence type="ECO:0000256" key="5">
    <source>
        <dbReference type="ARBA" id="ARBA00023295"/>
    </source>
</evidence>
<organism evidence="8 9">
    <name type="scientific">Paractinoplanes durhamensis</name>
    <dbReference type="NCBI Taxonomy" id="113563"/>
    <lineage>
        <taxon>Bacteria</taxon>
        <taxon>Bacillati</taxon>
        <taxon>Actinomycetota</taxon>
        <taxon>Actinomycetes</taxon>
        <taxon>Micromonosporales</taxon>
        <taxon>Micromonosporaceae</taxon>
        <taxon>Paractinoplanes</taxon>
    </lineage>
</organism>
<dbReference type="Pfam" id="PF02449">
    <property type="entry name" value="Glyco_hydro_42"/>
    <property type="match status" value="1"/>
</dbReference>
<proteinExistence type="inferred from homology"/>
<evidence type="ECO:0000256" key="1">
    <source>
        <dbReference type="ARBA" id="ARBA00001412"/>
    </source>
</evidence>
<dbReference type="InterPro" id="IPR017853">
    <property type="entry name" value="GH"/>
</dbReference>
<evidence type="ECO:0000256" key="4">
    <source>
        <dbReference type="ARBA" id="ARBA00022801"/>
    </source>
</evidence>
<dbReference type="InterPro" id="IPR029062">
    <property type="entry name" value="Class_I_gatase-like"/>
</dbReference>
<dbReference type="CDD" id="cd03143">
    <property type="entry name" value="A4_beta-galactosidase_middle_domain"/>
    <property type="match status" value="1"/>
</dbReference>
<evidence type="ECO:0000259" key="7">
    <source>
        <dbReference type="Pfam" id="PF08532"/>
    </source>
</evidence>